<keyword evidence="1" id="KW-0472">Membrane</keyword>
<protein>
    <submittedName>
        <fullName evidence="2">Uncharacterized protein</fullName>
    </submittedName>
</protein>
<proteinExistence type="predicted"/>
<evidence type="ECO:0000256" key="1">
    <source>
        <dbReference type="SAM" id="Phobius"/>
    </source>
</evidence>
<accession>A0A0A9HHM0</accession>
<sequence length="33" mass="3719">MSRKGHGSCEIILLLLLCSPFFFFCLTLVCVQV</sequence>
<dbReference type="EMBL" id="GBRH01161271">
    <property type="protein sequence ID" value="JAE36625.1"/>
    <property type="molecule type" value="Transcribed_RNA"/>
</dbReference>
<organism evidence="2">
    <name type="scientific">Arundo donax</name>
    <name type="common">Giant reed</name>
    <name type="synonym">Donax arundinaceus</name>
    <dbReference type="NCBI Taxonomy" id="35708"/>
    <lineage>
        <taxon>Eukaryota</taxon>
        <taxon>Viridiplantae</taxon>
        <taxon>Streptophyta</taxon>
        <taxon>Embryophyta</taxon>
        <taxon>Tracheophyta</taxon>
        <taxon>Spermatophyta</taxon>
        <taxon>Magnoliopsida</taxon>
        <taxon>Liliopsida</taxon>
        <taxon>Poales</taxon>
        <taxon>Poaceae</taxon>
        <taxon>PACMAD clade</taxon>
        <taxon>Arundinoideae</taxon>
        <taxon>Arundineae</taxon>
        <taxon>Arundo</taxon>
    </lineage>
</organism>
<reference evidence="2" key="1">
    <citation type="submission" date="2014-09" db="EMBL/GenBank/DDBJ databases">
        <authorList>
            <person name="Magalhaes I.L.F."/>
            <person name="Oliveira U."/>
            <person name="Santos F.R."/>
            <person name="Vidigal T.H.D.A."/>
            <person name="Brescovit A.D."/>
            <person name="Santos A.J."/>
        </authorList>
    </citation>
    <scope>NUCLEOTIDE SEQUENCE</scope>
    <source>
        <tissue evidence="2">Shoot tissue taken approximately 20 cm above the soil surface</tissue>
    </source>
</reference>
<reference evidence="2" key="2">
    <citation type="journal article" date="2015" name="Data Brief">
        <title>Shoot transcriptome of the giant reed, Arundo donax.</title>
        <authorList>
            <person name="Barrero R.A."/>
            <person name="Guerrero F.D."/>
            <person name="Moolhuijzen P."/>
            <person name="Goolsby J.A."/>
            <person name="Tidwell J."/>
            <person name="Bellgard S.E."/>
            <person name="Bellgard M.I."/>
        </authorList>
    </citation>
    <scope>NUCLEOTIDE SEQUENCE</scope>
    <source>
        <tissue evidence="2">Shoot tissue taken approximately 20 cm above the soil surface</tissue>
    </source>
</reference>
<keyword evidence="1" id="KW-1133">Transmembrane helix</keyword>
<evidence type="ECO:0000313" key="2">
    <source>
        <dbReference type="EMBL" id="JAE36625.1"/>
    </source>
</evidence>
<keyword evidence="1" id="KW-0812">Transmembrane</keyword>
<name>A0A0A9HHM0_ARUDO</name>
<feature type="transmembrane region" description="Helical" evidence="1">
    <location>
        <begin position="12"/>
        <end position="31"/>
    </location>
</feature>
<dbReference type="AlphaFoldDB" id="A0A0A9HHM0"/>